<comment type="caution">
    <text evidence="2">The sequence shown here is derived from an EMBL/GenBank/DDBJ whole genome shotgun (WGS) entry which is preliminary data.</text>
</comment>
<name>A0AAI9E7K5_9PEZI</name>
<dbReference type="Proteomes" id="UP001296104">
    <property type="component" value="Unassembled WGS sequence"/>
</dbReference>
<sequence length="308" mass="35247">MSAENAIRAMRGTPPRFVSRERDAPSNTQMSLSPLTAIVVALLEKGAANLEARRARPFRILDLPAEIRNRIYGHYIAMNGKRNKGQRNKYNLANFKTPVIAQVSRQLRSEFLPVFFAEASWYVVLPCNLVDFFRSRLELPPREKCDDFALDKAYDAAVRVAGKLGIKRPVKDLIRGYGAQAVFRDVTFLICDAEFVDEKNRAEIDKENVVMSFIMTYREKKVNTKRARKTDFPAAPHLETRGFGFEQRDIRNAVGFARRVVKHIGSREGFNGFTHGDLEEIAKVFRHDTWAWPRLLESHGVSSKMRVE</sequence>
<feature type="region of interest" description="Disordered" evidence="1">
    <location>
        <begin position="1"/>
        <end position="28"/>
    </location>
</feature>
<evidence type="ECO:0000313" key="2">
    <source>
        <dbReference type="EMBL" id="CAK3813989.1"/>
    </source>
</evidence>
<dbReference type="EMBL" id="CAVMBE010000004">
    <property type="protein sequence ID" value="CAK3813989.1"/>
    <property type="molecule type" value="Genomic_DNA"/>
</dbReference>
<proteinExistence type="predicted"/>
<gene>
    <name evidence="2" type="ORF">LECACI_7A001072</name>
</gene>
<dbReference type="AlphaFoldDB" id="A0AAI9E7K5"/>
<reference evidence="2" key="1">
    <citation type="submission" date="2023-11" db="EMBL/GenBank/DDBJ databases">
        <authorList>
            <person name="Alioto T."/>
            <person name="Alioto T."/>
            <person name="Gomez Garrido J."/>
        </authorList>
    </citation>
    <scope>NUCLEOTIDE SEQUENCE</scope>
</reference>
<keyword evidence="3" id="KW-1185">Reference proteome</keyword>
<protein>
    <submittedName>
        <fullName evidence="2">Uncharacterized protein</fullName>
    </submittedName>
</protein>
<evidence type="ECO:0000256" key="1">
    <source>
        <dbReference type="SAM" id="MobiDB-lite"/>
    </source>
</evidence>
<accession>A0AAI9E7K5</accession>
<organism evidence="2 3">
    <name type="scientific">Lecanosticta acicola</name>
    <dbReference type="NCBI Taxonomy" id="111012"/>
    <lineage>
        <taxon>Eukaryota</taxon>
        <taxon>Fungi</taxon>
        <taxon>Dikarya</taxon>
        <taxon>Ascomycota</taxon>
        <taxon>Pezizomycotina</taxon>
        <taxon>Dothideomycetes</taxon>
        <taxon>Dothideomycetidae</taxon>
        <taxon>Mycosphaerellales</taxon>
        <taxon>Mycosphaerellaceae</taxon>
        <taxon>Lecanosticta</taxon>
    </lineage>
</organism>
<evidence type="ECO:0000313" key="3">
    <source>
        <dbReference type="Proteomes" id="UP001296104"/>
    </source>
</evidence>